<sequence>MRTTTAKAPALEEYIRLHHTLETPDIVVTSIVGGDAEYLKWIDGHVAPATATHSGLR</sequence>
<keyword evidence="2" id="KW-1185">Reference proteome</keyword>
<dbReference type="InterPro" id="IPR004323">
    <property type="entry name" value="Ion_tolerance_CutA"/>
</dbReference>
<organism evidence="1 2">
    <name type="scientific">Nonomuraea guangzhouensis</name>
    <dbReference type="NCBI Taxonomy" id="1291555"/>
    <lineage>
        <taxon>Bacteria</taxon>
        <taxon>Bacillati</taxon>
        <taxon>Actinomycetota</taxon>
        <taxon>Actinomycetes</taxon>
        <taxon>Streptosporangiales</taxon>
        <taxon>Streptosporangiaceae</taxon>
        <taxon>Nonomuraea</taxon>
    </lineage>
</organism>
<gene>
    <name evidence="1" type="primary">cutA</name>
    <name evidence="1" type="ORF">ACFSJ0_50250</name>
</gene>
<dbReference type="Proteomes" id="UP001597097">
    <property type="component" value="Unassembled WGS sequence"/>
</dbReference>
<protein>
    <submittedName>
        <fullName evidence="1">Divalent cation tolerance protein CutA</fullName>
    </submittedName>
</protein>
<reference evidence="2" key="1">
    <citation type="journal article" date="2019" name="Int. J. Syst. Evol. Microbiol.">
        <title>The Global Catalogue of Microorganisms (GCM) 10K type strain sequencing project: providing services to taxonomists for standard genome sequencing and annotation.</title>
        <authorList>
            <consortium name="The Broad Institute Genomics Platform"/>
            <consortium name="The Broad Institute Genome Sequencing Center for Infectious Disease"/>
            <person name="Wu L."/>
            <person name="Ma J."/>
        </authorList>
    </citation>
    <scope>NUCLEOTIDE SEQUENCE [LARGE SCALE GENOMIC DNA]</scope>
    <source>
        <strain evidence="2">CGMCC 1.15399</strain>
    </source>
</reference>
<dbReference type="Pfam" id="PF03091">
    <property type="entry name" value="CutA1"/>
    <property type="match status" value="1"/>
</dbReference>
<name>A0ABW4GVL9_9ACTN</name>
<accession>A0ABW4GVL9</accession>
<proteinExistence type="predicted"/>
<dbReference type="RefSeq" id="WP_219532114.1">
    <property type="nucleotide sequence ID" value="NZ_JAHKRM010000013.1"/>
</dbReference>
<comment type="caution">
    <text evidence="1">The sequence shown here is derived from an EMBL/GenBank/DDBJ whole genome shotgun (WGS) entry which is preliminary data.</text>
</comment>
<evidence type="ECO:0000313" key="1">
    <source>
        <dbReference type="EMBL" id="MFD1545302.1"/>
    </source>
</evidence>
<dbReference type="EMBL" id="JBHUCM010000047">
    <property type="protein sequence ID" value="MFD1545302.1"/>
    <property type="molecule type" value="Genomic_DNA"/>
</dbReference>
<evidence type="ECO:0000313" key="2">
    <source>
        <dbReference type="Proteomes" id="UP001597097"/>
    </source>
</evidence>